<organism evidence="2 3">
    <name type="scientific">Paraburkholderia phenazinium</name>
    <dbReference type="NCBI Taxonomy" id="60549"/>
    <lineage>
        <taxon>Bacteria</taxon>
        <taxon>Pseudomonadati</taxon>
        <taxon>Pseudomonadota</taxon>
        <taxon>Betaproteobacteria</taxon>
        <taxon>Burkholderiales</taxon>
        <taxon>Burkholderiaceae</taxon>
        <taxon>Paraburkholderia</taxon>
    </lineage>
</organism>
<sequence>MSDGPEDARVASFFDFDDGGPGYLAYDLAVYLWANFLGRQLEKPDEKVEAKWGNFVSGYRSVESLPSVDFEAVMTFVAIRHFWLMCDS</sequence>
<dbReference type="AlphaFoldDB" id="A0A1N6ECD5"/>
<dbReference type="SUPFAM" id="SSF56112">
    <property type="entry name" value="Protein kinase-like (PK-like)"/>
    <property type="match status" value="1"/>
</dbReference>
<accession>A0A1N6ECD5</accession>
<feature type="domain" description="Aminoglycoside phosphotransferase" evidence="1">
    <location>
        <begin position="3"/>
        <end position="62"/>
    </location>
</feature>
<gene>
    <name evidence="2" type="ORF">SAMN05444168_0440</name>
</gene>
<proteinExistence type="predicted"/>
<dbReference type="Pfam" id="PF01636">
    <property type="entry name" value="APH"/>
    <property type="match status" value="1"/>
</dbReference>
<protein>
    <recommendedName>
        <fullName evidence="1">Aminoglycoside phosphotransferase domain-containing protein</fullName>
    </recommendedName>
</protein>
<evidence type="ECO:0000259" key="1">
    <source>
        <dbReference type="Pfam" id="PF01636"/>
    </source>
</evidence>
<evidence type="ECO:0000313" key="2">
    <source>
        <dbReference type="EMBL" id="SIN80621.1"/>
    </source>
</evidence>
<reference evidence="2 3" key="1">
    <citation type="submission" date="2016-11" db="EMBL/GenBank/DDBJ databases">
        <authorList>
            <person name="Jaros S."/>
            <person name="Januszkiewicz K."/>
            <person name="Wedrychowicz H."/>
        </authorList>
    </citation>
    <scope>NUCLEOTIDE SEQUENCE [LARGE SCALE GENOMIC DNA]</scope>
    <source>
        <strain evidence="2 3">GAS86</strain>
    </source>
</reference>
<evidence type="ECO:0000313" key="3">
    <source>
        <dbReference type="Proteomes" id="UP000184693"/>
    </source>
</evidence>
<dbReference type="InterPro" id="IPR011009">
    <property type="entry name" value="Kinase-like_dom_sf"/>
</dbReference>
<dbReference type="Proteomes" id="UP000184693">
    <property type="component" value="Unassembled WGS sequence"/>
</dbReference>
<dbReference type="Gene3D" id="3.90.1200.10">
    <property type="match status" value="1"/>
</dbReference>
<name>A0A1N6ECD5_9BURK</name>
<dbReference type="EMBL" id="FSRM01000001">
    <property type="protein sequence ID" value="SIN80621.1"/>
    <property type="molecule type" value="Genomic_DNA"/>
</dbReference>
<dbReference type="InterPro" id="IPR002575">
    <property type="entry name" value="Aminoglycoside_PTrfase"/>
</dbReference>